<keyword evidence="2" id="KW-1185">Reference proteome</keyword>
<dbReference type="EMBL" id="CABDUW010012217">
    <property type="protein sequence ID" value="VTJ91906.1"/>
    <property type="molecule type" value="Genomic_DNA"/>
</dbReference>
<evidence type="ECO:0000313" key="2">
    <source>
        <dbReference type="Proteomes" id="UP000335636"/>
    </source>
</evidence>
<feature type="non-terminal residue" evidence="1">
    <location>
        <position position="59"/>
    </location>
</feature>
<name>A0A5E4DCL8_MARMO</name>
<gene>
    <name evidence="1" type="ORF">MONAX_5E032200</name>
</gene>
<sequence length="59" mass="6482">MGITVDVHQVYKYPFEQVVASFLRKLALWCAAACCARLGVLCPRGNPIRDRITSPSTAS</sequence>
<proteinExistence type="predicted"/>
<evidence type="ECO:0000313" key="1">
    <source>
        <dbReference type="EMBL" id="VTJ91906.1"/>
    </source>
</evidence>
<dbReference type="AlphaFoldDB" id="A0A5E4DCL8"/>
<protein>
    <submittedName>
        <fullName evidence="1">Uncharacterized protein</fullName>
    </submittedName>
</protein>
<comment type="caution">
    <text evidence="1">The sequence shown here is derived from an EMBL/GenBank/DDBJ whole genome shotgun (WGS) entry which is preliminary data.</text>
</comment>
<dbReference type="Proteomes" id="UP000335636">
    <property type="component" value="Unassembled WGS sequence"/>
</dbReference>
<organism evidence="1 2">
    <name type="scientific">Marmota monax</name>
    <name type="common">Woodchuck</name>
    <dbReference type="NCBI Taxonomy" id="9995"/>
    <lineage>
        <taxon>Eukaryota</taxon>
        <taxon>Metazoa</taxon>
        <taxon>Chordata</taxon>
        <taxon>Craniata</taxon>
        <taxon>Vertebrata</taxon>
        <taxon>Euteleostomi</taxon>
        <taxon>Mammalia</taxon>
        <taxon>Eutheria</taxon>
        <taxon>Euarchontoglires</taxon>
        <taxon>Glires</taxon>
        <taxon>Rodentia</taxon>
        <taxon>Sciuromorpha</taxon>
        <taxon>Sciuridae</taxon>
        <taxon>Xerinae</taxon>
        <taxon>Marmotini</taxon>
        <taxon>Marmota</taxon>
    </lineage>
</organism>
<accession>A0A5E4DCL8</accession>
<reference evidence="1" key="1">
    <citation type="submission" date="2019-04" db="EMBL/GenBank/DDBJ databases">
        <authorList>
            <person name="Alioto T."/>
            <person name="Alioto T."/>
        </authorList>
    </citation>
    <scope>NUCLEOTIDE SEQUENCE [LARGE SCALE GENOMIC DNA]</scope>
</reference>